<dbReference type="PROSITE" id="PS50005">
    <property type="entry name" value="TPR"/>
    <property type="match status" value="1"/>
</dbReference>
<keyword evidence="3" id="KW-1185">Reference proteome</keyword>
<dbReference type="Proteomes" id="UP000717585">
    <property type="component" value="Unassembled WGS sequence"/>
</dbReference>
<dbReference type="SUPFAM" id="SSF48452">
    <property type="entry name" value="TPR-like"/>
    <property type="match status" value="2"/>
</dbReference>
<comment type="caution">
    <text evidence="2">The sequence shown here is derived from an EMBL/GenBank/DDBJ whole genome shotgun (WGS) entry which is preliminary data.</text>
</comment>
<dbReference type="InterPro" id="IPR019734">
    <property type="entry name" value="TPR_rpt"/>
</dbReference>
<evidence type="ECO:0000313" key="3">
    <source>
        <dbReference type="Proteomes" id="UP000717585"/>
    </source>
</evidence>
<name>A0A8J6DYW0_9EUKA</name>
<reference evidence="2" key="1">
    <citation type="submission" date="2021-05" db="EMBL/GenBank/DDBJ databases">
        <title>A free-living protist that lacks canonical eukaryotic 1 DNA replication and segregation systems.</title>
        <authorList>
            <person name="Salas-Leiva D.E."/>
            <person name="Tromer E.C."/>
            <person name="Curtis B.A."/>
            <person name="Jerlstrom-Hultqvist J."/>
            <person name="Kolisko M."/>
            <person name="Yi Z."/>
            <person name="Salas-Leiva J.S."/>
            <person name="Gallot-Lavallee L."/>
            <person name="Kops G.J.P.L."/>
            <person name="Archibald J.M."/>
            <person name="Simpson A.G.B."/>
            <person name="Roger A.J."/>
        </authorList>
    </citation>
    <scope>NUCLEOTIDE SEQUENCE</scope>
    <source>
        <strain evidence="2">BICM</strain>
    </source>
</reference>
<dbReference type="PANTHER" id="PTHR45153:SF1">
    <property type="entry name" value="TETRATRICOPEPTIDE REPEAT PROTEIN 16"/>
    <property type="match status" value="1"/>
</dbReference>
<organism evidence="2 3">
    <name type="scientific">Carpediemonas membranifera</name>
    <dbReference type="NCBI Taxonomy" id="201153"/>
    <lineage>
        <taxon>Eukaryota</taxon>
        <taxon>Metamonada</taxon>
        <taxon>Carpediemonas-like organisms</taxon>
        <taxon>Carpediemonas</taxon>
    </lineage>
</organism>
<dbReference type="EMBL" id="JAHDYR010000069">
    <property type="protein sequence ID" value="KAG9389636.1"/>
    <property type="molecule type" value="Genomic_DNA"/>
</dbReference>
<proteinExistence type="predicted"/>
<keyword evidence="1" id="KW-0802">TPR repeat</keyword>
<gene>
    <name evidence="2" type="ORF">J8273_8935</name>
</gene>
<dbReference type="SMART" id="SM00028">
    <property type="entry name" value="TPR"/>
    <property type="match status" value="5"/>
</dbReference>
<protein>
    <submittedName>
        <fullName evidence="2">Tetratricopeptide repeat</fullName>
    </submittedName>
</protein>
<dbReference type="Gene3D" id="1.25.40.10">
    <property type="entry name" value="Tetratricopeptide repeat domain"/>
    <property type="match status" value="3"/>
</dbReference>
<evidence type="ECO:0000313" key="2">
    <source>
        <dbReference type="EMBL" id="KAG9389636.1"/>
    </source>
</evidence>
<sequence length="465" mass="50477">MTTPMTDGIMDQYRRYFKLGVSNWPVYHDIIAHLDDGRWDQAAALCERLLFTNKDQAGIHLILASIYLALGDVSSVTHSLRATLRCNISNEVTRTVTPLFVEILIAKSQSTLRRGNKSGAAMILDEAMQHTHIPPALLQRAVLHTYNKAYSSALEDVQRAIRLTSPNPDISVAEAALMYLNEHHADAFAALQRCLVMDANHRGGLALYSRLKARLSLGISKSVAHLIAGHAEAESEAESVLSVDPNSIVALVARSLSRYTQGRTMDAAQDMQTAWTAANQMTDTELRHTAFPLGRVKELYLAVLRSGAMANLQAGAPLEVVLTALNQAIRIAPDDATLRTSRGDAFMAFGDVDLAMSNYMAALTRAPESRIVSGRIGAIHFRAGVAALNAGDTQLAAGHVANACEVDPDNVEHWILRAKIAGIAGRHEDEFDCLSCALDLSPRHGEARTMLARLCPGGVLPARYT</sequence>
<dbReference type="AlphaFoldDB" id="A0A8J6DYW0"/>
<dbReference type="Pfam" id="PF13432">
    <property type="entry name" value="TPR_16"/>
    <property type="match status" value="2"/>
</dbReference>
<feature type="repeat" description="TPR" evidence="1">
    <location>
        <begin position="336"/>
        <end position="369"/>
    </location>
</feature>
<dbReference type="PANTHER" id="PTHR45153">
    <property type="entry name" value="TETRATRICOPEPTIDE REPEAT PROTEIN 16"/>
    <property type="match status" value="1"/>
</dbReference>
<dbReference type="InterPro" id="IPR011990">
    <property type="entry name" value="TPR-like_helical_dom_sf"/>
</dbReference>
<evidence type="ECO:0000256" key="1">
    <source>
        <dbReference type="PROSITE-ProRule" id="PRU00339"/>
    </source>
</evidence>
<accession>A0A8J6DYW0</accession>